<feature type="transmembrane region" description="Helical" evidence="1">
    <location>
        <begin position="58"/>
        <end position="78"/>
    </location>
</feature>
<feature type="transmembrane region" description="Helical" evidence="1">
    <location>
        <begin position="131"/>
        <end position="157"/>
    </location>
</feature>
<dbReference type="EMBL" id="JACIJI010000001">
    <property type="protein sequence ID" value="MBB5717679.1"/>
    <property type="molecule type" value="Genomic_DNA"/>
</dbReference>
<evidence type="ECO:0000256" key="1">
    <source>
        <dbReference type="SAM" id="Phobius"/>
    </source>
</evidence>
<evidence type="ECO:0000313" key="3">
    <source>
        <dbReference type="Proteomes" id="UP000554342"/>
    </source>
</evidence>
<organism evidence="2 3">
    <name type="scientific">Stakelama sediminis</name>
    <dbReference type="NCBI Taxonomy" id="463200"/>
    <lineage>
        <taxon>Bacteria</taxon>
        <taxon>Pseudomonadati</taxon>
        <taxon>Pseudomonadota</taxon>
        <taxon>Alphaproteobacteria</taxon>
        <taxon>Sphingomonadales</taxon>
        <taxon>Sphingomonadaceae</taxon>
        <taxon>Stakelama</taxon>
    </lineage>
</organism>
<feature type="transmembrane region" description="Helical" evidence="1">
    <location>
        <begin position="20"/>
        <end position="38"/>
    </location>
</feature>
<evidence type="ECO:0000313" key="2">
    <source>
        <dbReference type="EMBL" id="MBB5717679.1"/>
    </source>
</evidence>
<dbReference type="RefSeq" id="WP_184001415.1">
    <property type="nucleotide sequence ID" value="NZ_BAABIF010000004.1"/>
</dbReference>
<accession>A0A840YVW1</accession>
<keyword evidence="1" id="KW-1133">Transmembrane helix</keyword>
<dbReference type="AlphaFoldDB" id="A0A840YVW1"/>
<name>A0A840YVW1_9SPHN</name>
<dbReference type="Proteomes" id="UP000554342">
    <property type="component" value="Unassembled WGS sequence"/>
</dbReference>
<feature type="transmembrane region" description="Helical" evidence="1">
    <location>
        <begin position="90"/>
        <end position="119"/>
    </location>
</feature>
<sequence length="197" mass="20344">MKHLIPSPQYRIIRTRHDMALPCLMTSVTLGFAATLLPPIPVPGLWTLAQTLTPDAPIALLAIAVALGATVALTAALARNPPYGGKARAAAAILAIAIPGMTMPDMGLVSIVAALPFTLWLLRQKERLPALLFGLALAETLACAPAVGSVALLAALIAATRILVTPHAANDNLPIINASPFAGVALNLDYVSLSAKN</sequence>
<keyword evidence="1" id="KW-0812">Transmembrane</keyword>
<gene>
    <name evidence="2" type="ORF">FHR23_000586</name>
</gene>
<comment type="caution">
    <text evidence="2">The sequence shown here is derived from an EMBL/GenBank/DDBJ whole genome shotgun (WGS) entry which is preliminary data.</text>
</comment>
<keyword evidence="3" id="KW-1185">Reference proteome</keyword>
<protein>
    <submittedName>
        <fullName evidence="2">Uncharacterized protein</fullName>
    </submittedName>
</protein>
<keyword evidence="1" id="KW-0472">Membrane</keyword>
<proteinExistence type="predicted"/>
<reference evidence="2 3" key="1">
    <citation type="submission" date="2020-08" db="EMBL/GenBank/DDBJ databases">
        <title>Genomic Encyclopedia of Type Strains, Phase IV (KMG-IV): sequencing the most valuable type-strain genomes for metagenomic binning, comparative biology and taxonomic classification.</title>
        <authorList>
            <person name="Goeker M."/>
        </authorList>
    </citation>
    <scope>NUCLEOTIDE SEQUENCE [LARGE SCALE GENOMIC DNA]</scope>
    <source>
        <strain evidence="2 3">DSM 27203</strain>
    </source>
</reference>